<dbReference type="NCBIfam" id="TIGR01347">
    <property type="entry name" value="sucB"/>
    <property type="match status" value="1"/>
</dbReference>
<evidence type="ECO:0000256" key="10">
    <source>
        <dbReference type="ARBA" id="ARBA00052761"/>
    </source>
</evidence>
<evidence type="ECO:0000256" key="8">
    <source>
        <dbReference type="ARBA" id="ARBA00022823"/>
    </source>
</evidence>
<keyword evidence="6 11" id="KW-0816">Tricarboxylic acid cycle</keyword>
<protein>
    <recommendedName>
        <fullName evidence="5 11">Dihydrolipoyllysine-residue succinyltransferase component of 2-oxoglutarate dehydrogenase complex</fullName>
        <ecNumber evidence="4 11">2.3.1.61</ecNumber>
    </recommendedName>
    <alternativeName>
        <fullName evidence="11">2-oxoglutarate dehydrogenase complex component E2</fullName>
    </alternativeName>
</protein>
<dbReference type="NCBIfam" id="NF004309">
    <property type="entry name" value="PRK05704.1"/>
    <property type="match status" value="1"/>
</dbReference>
<comment type="cofactor">
    <cofactor evidence="11">
        <name>(R)-lipoate</name>
        <dbReference type="ChEBI" id="CHEBI:83088"/>
    </cofactor>
    <text evidence="11">Binds 1 lipoyl cofactor covalently.</text>
</comment>
<dbReference type="CDD" id="cd06849">
    <property type="entry name" value="lipoyl_domain"/>
    <property type="match status" value="1"/>
</dbReference>
<dbReference type="SUPFAM" id="SSF51230">
    <property type="entry name" value="Single hybrid motif"/>
    <property type="match status" value="1"/>
</dbReference>
<evidence type="ECO:0000256" key="5">
    <source>
        <dbReference type="ARBA" id="ARBA00019511"/>
    </source>
</evidence>
<dbReference type="Gene3D" id="4.10.320.10">
    <property type="entry name" value="E3-binding domain"/>
    <property type="match status" value="1"/>
</dbReference>
<evidence type="ECO:0000256" key="3">
    <source>
        <dbReference type="ARBA" id="ARBA00007317"/>
    </source>
</evidence>
<feature type="domain" description="Peripheral subunit-binding (PSBD)" evidence="14">
    <location>
        <begin position="115"/>
        <end position="152"/>
    </location>
</feature>
<dbReference type="Gene3D" id="2.40.50.100">
    <property type="match status" value="1"/>
</dbReference>
<comment type="catalytic activity">
    <reaction evidence="10 11">
        <text>N(6)-[(R)-dihydrolipoyl]-L-lysyl-[protein] + succinyl-CoA = N(6)-[(R)-S(8)-succinyldihydrolipoyl]-L-lysyl-[protein] + CoA</text>
        <dbReference type="Rhea" id="RHEA:15213"/>
        <dbReference type="Rhea" id="RHEA-COMP:10475"/>
        <dbReference type="Rhea" id="RHEA-COMP:20092"/>
        <dbReference type="ChEBI" id="CHEBI:57287"/>
        <dbReference type="ChEBI" id="CHEBI:57292"/>
        <dbReference type="ChEBI" id="CHEBI:83100"/>
        <dbReference type="ChEBI" id="CHEBI:83120"/>
        <dbReference type="EC" id="2.3.1.61"/>
    </reaction>
</comment>
<dbReference type="GO" id="GO:0004149">
    <property type="term" value="F:dihydrolipoyllysine-residue succinyltransferase activity"/>
    <property type="evidence" value="ECO:0007669"/>
    <property type="project" value="UniProtKB-UniRule"/>
</dbReference>
<dbReference type="Pfam" id="PF00364">
    <property type="entry name" value="Biotin_lipoyl"/>
    <property type="match status" value="1"/>
</dbReference>
<dbReference type="PANTHER" id="PTHR43416">
    <property type="entry name" value="DIHYDROLIPOYLLYSINE-RESIDUE SUCCINYLTRANSFERASE COMPONENT OF 2-OXOGLUTARATE DEHYDROGENASE COMPLEX, MITOCHONDRIAL-RELATED"/>
    <property type="match status" value="1"/>
</dbReference>
<evidence type="ECO:0000313" key="16">
    <source>
        <dbReference type="Proteomes" id="UP000189981"/>
    </source>
</evidence>
<gene>
    <name evidence="15" type="ORF">SAMN05661099_2979</name>
</gene>
<evidence type="ECO:0000256" key="1">
    <source>
        <dbReference type="ARBA" id="ARBA00004052"/>
    </source>
</evidence>
<dbReference type="Gene3D" id="3.30.559.10">
    <property type="entry name" value="Chloramphenicol acetyltransferase-like domain"/>
    <property type="match status" value="1"/>
</dbReference>
<dbReference type="FunFam" id="3.30.559.10:FF:000007">
    <property type="entry name" value="Dihydrolipoamide acetyltransferase component of pyruvate dehydrogenase complex"/>
    <property type="match status" value="1"/>
</dbReference>
<reference evidence="16" key="1">
    <citation type="submission" date="2017-02" db="EMBL/GenBank/DDBJ databases">
        <authorList>
            <person name="Varghese N."/>
            <person name="Submissions S."/>
        </authorList>
    </citation>
    <scope>NUCLEOTIDE SEQUENCE [LARGE SCALE GENOMIC DNA]</scope>
    <source>
        <strain evidence="16">DSM 22385</strain>
    </source>
</reference>
<sequence length="410" mass="43515">MSLVIKVPPVGESISEVTLSQWIKKDGDYVEMDEVIAELESDKATFELTAEKAGTLKTIANEGDTLEIGAPVCSIEEGGKSESKPAAQEAAPAKEESNAPAAKSEEKGSTYASGTPSPAAAKILAEKGVDAAGVKGTGVDGRLTKEDALKAEAGKKAAPAATPAAAPASPARAGVPGSRVERREKMSSLRKTVAKRLVAVRNETAMLTTFNEVDMQPIMDIRAKYKDKFKEKHGVGLGFMSFFTKAVCEALKDFPSVNARIEGEEIVFNEFADISIAVSAPKGLVVPVIRNAESMSLAQIEASVMELAVKARDSKLTLEEMTGGTFTITNGGVFGSMMSTPIINAPQSAILGMHNIVERPVALNGQVVIRPIMYVALSYDHRIIDGRESVGFLVRVKQLLEDPARLLLGI</sequence>
<comment type="function">
    <text evidence="1 11">E2 component of the 2-oxoglutarate dehydrogenase (OGDH) complex which catalyzes the second step in the conversion of 2-oxoglutarate to succinyl-CoA and CO(2).</text>
</comment>
<dbReference type="InterPro" id="IPR000089">
    <property type="entry name" value="Biotin_lipoyl"/>
</dbReference>
<dbReference type="InterPro" id="IPR006255">
    <property type="entry name" value="SucB"/>
</dbReference>
<dbReference type="SUPFAM" id="SSF52777">
    <property type="entry name" value="CoA-dependent acyltransferases"/>
    <property type="match status" value="1"/>
</dbReference>
<evidence type="ECO:0000256" key="12">
    <source>
        <dbReference type="SAM" id="MobiDB-lite"/>
    </source>
</evidence>
<evidence type="ECO:0000256" key="7">
    <source>
        <dbReference type="ARBA" id="ARBA00022679"/>
    </source>
</evidence>
<evidence type="ECO:0000313" key="15">
    <source>
        <dbReference type="EMBL" id="SKB82933.1"/>
    </source>
</evidence>
<comment type="pathway">
    <text evidence="2 11">Amino-acid degradation; L-lysine degradation via saccharopine pathway; glutaryl-CoA from L-lysine: step 6/6.</text>
</comment>
<dbReference type="Pfam" id="PF02817">
    <property type="entry name" value="E3_binding"/>
    <property type="match status" value="1"/>
</dbReference>
<dbReference type="InterPro" id="IPR050537">
    <property type="entry name" value="2-oxoacid_dehydrogenase"/>
</dbReference>
<dbReference type="GO" id="GO:0045252">
    <property type="term" value="C:oxoglutarate dehydrogenase complex"/>
    <property type="evidence" value="ECO:0007669"/>
    <property type="project" value="UniProtKB-UniRule"/>
</dbReference>
<evidence type="ECO:0000256" key="6">
    <source>
        <dbReference type="ARBA" id="ARBA00022532"/>
    </source>
</evidence>
<keyword evidence="9 11" id="KW-0012">Acyltransferase</keyword>
<keyword evidence="16" id="KW-1185">Reference proteome</keyword>
<dbReference type="InterPro" id="IPR001078">
    <property type="entry name" value="2-oxoacid_DH_actylTfrase"/>
</dbReference>
<comment type="similarity">
    <text evidence="3 11">Belongs to the 2-oxoacid dehydrogenase family.</text>
</comment>
<dbReference type="AlphaFoldDB" id="A0A1T5EFZ6"/>
<dbReference type="Proteomes" id="UP000189981">
    <property type="component" value="Unassembled WGS sequence"/>
</dbReference>
<feature type="region of interest" description="Disordered" evidence="12">
    <location>
        <begin position="152"/>
        <end position="186"/>
    </location>
</feature>
<dbReference type="PROSITE" id="PS50968">
    <property type="entry name" value="BIOTINYL_LIPOYL"/>
    <property type="match status" value="1"/>
</dbReference>
<evidence type="ECO:0000259" key="13">
    <source>
        <dbReference type="PROSITE" id="PS50968"/>
    </source>
</evidence>
<evidence type="ECO:0000256" key="2">
    <source>
        <dbReference type="ARBA" id="ARBA00005145"/>
    </source>
</evidence>
<feature type="compositionally biased region" description="Low complexity" evidence="12">
    <location>
        <begin position="156"/>
        <end position="177"/>
    </location>
</feature>
<organism evidence="15 16">
    <name type="scientific">Daejeonella lutea</name>
    <dbReference type="NCBI Taxonomy" id="572036"/>
    <lineage>
        <taxon>Bacteria</taxon>
        <taxon>Pseudomonadati</taxon>
        <taxon>Bacteroidota</taxon>
        <taxon>Sphingobacteriia</taxon>
        <taxon>Sphingobacteriales</taxon>
        <taxon>Sphingobacteriaceae</taxon>
        <taxon>Daejeonella</taxon>
    </lineage>
</organism>
<evidence type="ECO:0000256" key="11">
    <source>
        <dbReference type="RuleBase" id="RU361138"/>
    </source>
</evidence>
<dbReference type="PROSITE" id="PS51826">
    <property type="entry name" value="PSBD"/>
    <property type="match status" value="1"/>
</dbReference>
<dbReference type="EMBL" id="FUYR01000003">
    <property type="protein sequence ID" value="SKB82933.1"/>
    <property type="molecule type" value="Genomic_DNA"/>
</dbReference>
<dbReference type="Pfam" id="PF00198">
    <property type="entry name" value="2-oxoacid_dh"/>
    <property type="match status" value="1"/>
</dbReference>
<feature type="compositionally biased region" description="Basic and acidic residues" evidence="12">
    <location>
        <begin position="92"/>
        <end position="108"/>
    </location>
</feature>
<dbReference type="SUPFAM" id="SSF47005">
    <property type="entry name" value="Peripheral subunit-binding domain of 2-oxo acid dehydrogenase complex"/>
    <property type="match status" value="1"/>
</dbReference>
<proteinExistence type="inferred from homology"/>
<dbReference type="GO" id="GO:0006099">
    <property type="term" value="P:tricarboxylic acid cycle"/>
    <property type="evidence" value="ECO:0007669"/>
    <property type="project" value="UniProtKB-UniRule"/>
</dbReference>
<feature type="region of interest" description="Disordered" evidence="12">
    <location>
        <begin position="76"/>
        <end position="116"/>
    </location>
</feature>
<evidence type="ECO:0000256" key="9">
    <source>
        <dbReference type="ARBA" id="ARBA00023315"/>
    </source>
</evidence>
<dbReference type="STRING" id="572036.SAMN05661099_2979"/>
<name>A0A1T5EFZ6_9SPHI</name>
<dbReference type="InterPro" id="IPR011053">
    <property type="entry name" value="Single_hybrid_motif"/>
</dbReference>
<dbReference type="GO" id="GO:0005829">
    <property type="term" value="C:cytosol"/>
    <property type="evidence" value="ECO:0007669"/>
    <property type="project" value="TreeGrafter"/>
</dbReference>
<keyword evidence="7 11" id="KW-0808">Transferase</keyword>
<evidence type="ECO:0000256" key="4">
    <source>
        <dbReference type="ARBA" id="ARBA00012945"/>
    </source>
</evidence>
<dbReference type="GO" id="GO:0033512">
    <property type="term" value="P:L-lysine catabolic process to acetyl-CoA via saccharopine"/>
    <property type="evidence" value="ECO:0007669"/>
    <property type="project" value="UniProtKB-UniRule"/>
</dbReference>
<dbReference type="PROSITE" id="PS00189">
    <property type="entry name" value="LIPOYL"/>
    <property type="match status" value="1"/>
</dbReference>
<dbReference type="EC" id="2.3.1.61" evidence="4 11"/>
<dbReference type="PANTHER" id="PTHR43416:SF5">
    <property type="entry name" value="DIHYDROLIPOYLLYSINE-RESIDUE SUCCINYLTRANSFERASE COMPONENT OF 2-OXOGLUTARATE DEHYDROGENASE COMPLEX, MITOCHONDRIAL"/>
    <property type="match status" value="1"/>
</dbReference>
<feature type="domain" description="Lipoyl-binding" evidence="13">
    <location>
        <begin position="2"/>
        <end position="76"/>
    </location>
</feature>
<dbReference type="InterPro" id="IPR004167">
    <property type="entry name" value="PSBD"/>
</dbReference>
<dbReference type="UniPathway" id="UPA00868">
    <property type="reaction ID" value="UER00840"/>
</dbReference>
<dbReference type="OrthoDB" id="9805770at2"/>
<dbReference type="InterPro" id="IPR036625">
    <property type="entry name" value="E3-bd_dom_sf"/>
</dbReference>
<dbReference type="InterPro" id="IPR003016">
    <property type="entry name" value="2-oxoA_DH_lipoyl-BS"/>
</dbReference>
<dbReference type="RefSeq" id="WP_079703490.1">
    <property type="nucleotide sequence ID" value="NZ_FUYR01000003.1"/>
</dbReference>
<accession>A0A1T5EFZ6</accession>
<keyword evidence="8 11" id="KW-0450">Lipoyl</keyword>
<evidence type="ECO:0000259" key="14">
    <source>
        <dbReference type="PROSITE" id="PS51826"/>
    </source>
</evidence>
<dbReference type="InterPro" id="IPR023213">
    <property type="entry name" value="CAT-like_dom_sf"/>
</dbReference>